<keyword evidence="8" id="KW-1185">Reference proteome</keyword>
<feature type="transmembrane region" description="Helical" evidence="5">
    <location>
        <begin position="164"/>
        <end position="190"/>
    </location>
</feature>
<keyword evidence="4 5" id="KW-0472">Membrane</keyword>
<feature type="transmembrane region" description="Helical" evidence="5">
    <location>
        <begin position="38"/>
        <end position="59"/>
    </location>
</feature>
<dbReference type="RefSeq" id="WP_176064504.1">
    <property type="nucleotide sequence ID" value="NZ_BJTG01000004.1"/>
</dbReference>
<feature type="transmembrane region" description="Helical" evidence="5">
    <location>
        <begin position="121"/>
        <end position="144"/>
    </location>
</feature>
<protein>
    <recommendedName>
        <fullName evidence="6">Yip1 domain-containing protein</fullName>
    </recommendedName>
</protein>
<feature type="domain" description="Yip1" evidence="6">
    <location>
        <begin position="12"/>
        <end position="182"/>
    </location>
</feature>
<keyword evidence="2 5" id="KW-0812">Transmembrane</keyword>
<evidence type="ECO:0000313" key="7">
    <source>
        <dbReference type="EMBL" id="GEJ57003.1"/>
    </source>
</evidence>
<evidence type="ECO:0000256" key="5">
    <source>
        <dbReference type="SAM" id="Phobius"/>
    </source>
</evidence>
<dbReference type="GO" id="GO:0016020">
    <property type="term" value="C:membrane"/>
    <property type="evidence" value="ECO:0007669"/>
    <property type="project" value="UniProtKB-SubCell"/>
</dbReference>
<dbReference type="Pfam" id="PF04893">
    <property type="entry name" value="Yip1"/>
    <property type="match status" value="1"/>
</dbReference>
<dbReference type="InterPro" id="IPR006977">
    <property type="entry name" value="Yip1_dom"/>
</dbReference>
<evidence type="ECO:0000313" key="8">
    <source>
        <dbReference type="Proteomes" id="UP000503640"/>
    </source>
</evidence>
<evidence type="ECO:0000256" key="1">
    <source>
        <dbReference type="ARBA" id="ARBA00004141"/>
    </source>
</evidence>
<keyword evidence="3 5" id="KW-1133">Transmembrane helix</keyword>
<evidence type="ECO:0000256" key="3">
    <source>
        <dbReference type="ARBA" id="ARBA00022989"/>
    </source>
</evidence>
<comment type="caution">
    <text evidence="7">The sequence shown here is derived from an EMBL/GenBank/DDBJ whole genome shotgun (WGS) entry which is preliminary data.</text>
</comment>
<dbReference type="EMBL" id="BJTG01000004">
    <property type="protein sequence ID" value="GEJ57003.1"/>
    <property type="molecule type" value="Genomic_DNA"/>
</dbReference>
<organism evidence="7 8">
    <name type="scientific">Anaeromyxobacter diazotrophicus</name>
    <dbReference type="NCBI Taxonomy" id="2590199"/>
    <lineage>
        <taxon>Bacteria</taxon>
        <taxon>Pseudomonadati</taxon>
        <taxon>Myxococcota</taxon>
        <taxon>Myxococcia</taxon>
        <taxon>Myxococcales</taxon>
        <taxon>Cystobacterineae</taxon>
        <taxon>Anaeromyxobacteraceae</taxon>
        <taxon>Anaeromyxobacter</taxon>
    </lineage>
</organism>
<evidence type="ECO:0000256" key="4">
    <source>
        <dbReference type="ARBA" id="ARBA00023136"/>
    </source>
</evidence>
<sequence>MSANSLVVHAREILVHPQQEWEVIDREPASVAGLYRTYIAPLAAIGPIATLIGMSLFGVELPFFGRYRAPFGSALASGVVRYALALGGVFVLALVIDALAPSFGGQRSRIQALKVAAYASTAAWLAGLFALIPALAILGILGLYSLYLLYLGLPVLMKVPKEKALAYTAVVMICAVVLFAVIGWIAAAFIRPGIPAPLS</sequence>
<reference evidence="8" key="1">
    <citation type="journal article" date="2020" name="Appl. Environ. Microbiol.">
        <title>Diazotrophic Anaeromyxobacter Isolates from Soils.</title>
        <authorList>
            <person name="Masuda Y."/>
            <person name="Yamanaka H."/>
            <person name="Xu Z.X."/>
            <person name="Shiratori Y."/>
            <person name="Aono T."/>
            <person name="Amachi S."/>
            <person name="Senoo K."/>
            <person name="Itoh H."/>
        </authorList>
    </citation>
    <scope>NUCLEOTIDE SEQUENCE [LARGE SCALE GENOMIC DNA]</scope>
    <source>
        <strain evidence="8">R267</strain>
    </source>
</reference>
<dbReference type="Proteomes" id="UP000503640">
    <property type="component" value="Unassembled WGS sequence"/>
</dbReference>
<evidence type="ECO:0000256" key="2">
    <source>
        <dbReference type="ARBA" id="ARBA00022692"/>
    </source>
</evidence>
<gene>
    <name evidence="7" type="ORF">AMYX_17440</name>
</gene>
<evidence type="ECO:0000259" key="6">
    <source>
        <dbReference type="Pfam" id="PF04893"/>
    </source>
</evidence>
<accession>A0A7I9VKR9</accession>
<proteinExistence type="predicted"/>
<dbReference type="AlphaFoldDB" id="A0A7I9VKR9"/>
<name>A0A7I9VKR9_9BACT</name>
<comment type="subcellular location">
    <subcellularLocation>
        <location evidence="1">Membrane</location>
        <topology evidence="1">Multi-pass membrane protein</topology>
    </subcellularLocation>
</comment>
<feature type="transmembrane region" description="Helical" evidence="5">
    <location>
        <begin position="79"/>
        <end position="100"/>
    </location>
</feature>